<feature type="region of interest" description="Disordered" evidence="1">
    <location>
        <begin position="43"/>
        <end position="78"/>
    </location>
</feature>
<keyword evidence="2" id="KW-0732">Signal</keyword>
<feature type="compositionally biased region" description="Low complexity" evidence="1">
    <location>
        <begin position="49"/>
        <end position="78"/>
    </location>
</feature>
<gene>
    <name evidence="3" type="ORF">O3M35_012194</name>
</gene>
<evidence type="ECO:0000256" key="2">
    <source>
        <dbReference type="SAM" id="SignalP"/>
    </source>
</evidence>
<reference evidence="3 4" key="1">
    <citation type="submission" date="2022-12" db="EMBL/GenBank/DDBJ databases">
        <title>Chromosome-level genome assembly of true bugs.</title>
        <authorList>
            <person name="Ma L."/>
            <person name="Li H."/>
        </authorList>
    </citation>
    <scope>NUCLEOTIDE SEQUENCE [LARGE SCALE GENOMIC DNA]</scope>
    <source>
        <strain evidence="3">Lab_2022b</strain>
    </source>
</reference>
<organism evidence="3 4">
    <name type="scientific">Rhynocoris fuscipes</name>
    <dbReference type="NCBI Taxonomy" id="488301"/>
    <lineage>
        <taxon>Eukaryota</taxon>
        <taxon>Metazoa</taxon>
        <taxon>Ecdysozoa</taxon>
        <taxon>Arthropoda</taxon>
        <taxon>Hexapoda</taxon>
        <taxon>Insecta</taxon>
        <taxon>Pterygota</taxon>
        <taxon>Neoptera</taxon>
        <taxon>Paraneoptera</taxon>
        <taxon>Hemiptera</taxon>
        <taxon>Heteroptera</taxon>
        <taxon>Panheteroptera</taxon>
        <taxon>Cimicomorpha</taxon>
        <taxon>Reduviidae</taxon>
        <taxon>Harpactorinae</taxon>
        <taxon>Harpactorini</taxon>
        <taxon>Rhynocoris</taxon>
    </lineage>
</organism>
<dbReference type="EMBL" id="JAPXFL010000009">
    <property type="protein sequence ID" value="KAK9501479.1"/>
    <property type="molecule type" value="Genomic_DNA"/>
</dbReference>
<feature type="signal peptide" evidence="2">
    <location>
        <begin position="1"/>
        <end position="15"/>
    </location>
</feature>
<evidence type="ECO:0000313" key="4">
    <source>
        <dbReference type="Proteomes" id="UP001461498"/>
    </source>
</evidence>
<evidence type="ECO:0000256" key="1">
    <source>
        <dbReference type="SAM" id="MobiDB-lite"/>
    </source>
</evidence>
<proteinExistence type="predicted"/>
<dbReference type="Proteomes" id="UP001461498">
    <property type="component" value="Unassembled WGS sequence"/>
</dbReference>
<protein>
    <submittedName>
        <fullName evidence="3">Uncharacterized protein</fullName>
    </submittedName>
</protein>
<evidence type="ECO:0000313" key="3">
    <source>
        <dbReference type="EMBL" id="KAK9501479.1"/>
    </source>
</evidence>
<keyword evidence="4" id="KW-1185">Reference proteome</keyword>
<dbReference type="AlphaFoldDB" id="A0AAW1CV40"/>
<feature type="chain" id="PRO_5043923386" evidence="2">
    <location>
        <begin position="16"/>
        <end position="204"/>
    </location>
</feature>
<sequence length="204" mass="21868">MKVLILLAVTAAAYGQHWAGQPAPVQDTPEVAAAKAAHYAALARERSSQQPQWGQPNQWNQQNQWNAPPPQWNQQPQYNEPIKKWYGPLALPPGYDRNGAPLPVQDTPEVAAEKAKHFALTGGYGAPAPAWNGGWNGAPAAPQWNQGQGGWNQGHGRWRRSAVIAPLAYSTLAVHTPVVAAAPVAHIAAPVAHIAATPLIATHW</sequence>
<comment type="caution">
    <text evidence="3">The sequence shown here is derived from an EMBL/GenBank/DDBJ whole genome shotgun (WGS) entry which is preliminary data.</text>
</comment>
<accession>A0AAW1CV40</accession>
<name>A0AAW1CV40_9HEMI</name>